<organism evidence="2">
    <name type="scientific">Ammonifex degensii</name>
    <dbReference type="NCBI Taxonomy" id="42838"/>
    <lineage>
        <taxon>Bacteria</taxon>
        <taxon>Bacillati</taxon>
        <taxon>Bacillota</taxon>
        <taxon>Clostridia</taxon>
        <taxon>Thermoanaerobacterales</taxon>
        <taxon>Thermoanaerobacteraceae</taxon>
        <taxon>Ammonifex</taxon>
    </lineage>
</organism>
<comment type="caution">
    <text evidence="2">The sequence shown here is derived from an EMBL/GenBank/DDBJ whole genome shotgun (WGS) entry which is preliminary data.</text>
</comment>
<evidence type="ECO:0000256" key="1">
    <source>
        <dbReference type="SAM" id="Coils"/>
    </source>
</evidence>
<evidence type="ECO:0000313" key="2">
    <source>
        <dbReference type="EMBL" id="HDW51842.1"/>
    </source>
</evidence>
<reference evidence="2" key="1">
    <citation type="journal article" date="2020" name="mSystems">
        <title>Genome- and Community-Level Interaction Insights into Carbon Utilization and Element Cycling Functions of Hydrothermarchaeota in Hydrothermal Sediment.</title>
        <authorList>
            <person name="Zhou Z."/>
            <person name="Liu Y."/>
            <person name="Xu W."/>
            <person name="Pan J."/>
            <person name="Luo Z.H."/>
            <person name="Li M."/>
        </authorList>
    </citation>
    <scope>NUCLEOTIDE SEQUENCE [LARGE SCALE GENOMIC DNA]</scope>
    <source>
        <strain evidence="2">SpSt-301</strain>
    </source>
</reference>
<accession>A0A7C1F859</accession>
<proteinExistence type="predicted"/>
<dbReference type="InterPro" id="IPR005358">
    <property type="entry name" value="Puta_zinc/iron-chelating_dom"/>
</dbReference>
<sequence length="215" mass="24889">MPVEDFLTDLFKSYEELALVADEAFKKIQSEFKDQVKCQRYCTDCCYAIFGLFPIEAAYLKCHFEKLALDVRREALRRSREAEEEMRRIQEKLSLFEDGTELKSYAVARERVRCPLLSEAGDCILYPRRPLTCRLYGIPVAIHGRGQVCWKAGFAKGKKYPTFNLDLLHRKLYRLSVILLKRVGVEDLEIAALLFSVPKVLQTSFNDLVRTKHLG</sequence>
<feature type="coiled-coil region" evidence="1">
    <location>
        <begin position="72"/>
        <end position="99"/>
    </location>
</feature>
<keyword evidence="1" id="KW-0175">Coiled coil</keyword>
<dbReference type="Pfam" id="PF03692">
    <property type="entry name" value="CxxCxxCC"/>
    <property type="match status" value="1"/>
</dbReference>
<name>A0A7C1F859_9THEO</name>
<gene>
    <name evidence="2" type="ORF">ENQ35_03815</name>
</gene>
<protein>
    <submittedName>
        <fullName evidence="2">YkgJ family cysteine cluster protein</fullName>
    </submittedName>
</protein>
<dbReference type="AlphaFoldDB" id="A0A7C1F859"/>
<dbReference type="EMBL" id="DSMV01000233">
    <property type="protein sequence ID" value="HDW51842.1"/>
    <property type="molecule type" value="Genomic_DNA"/>
</dbReference>